<feature type="transmembrane region" description="Helical" evidence="1">
    <location>
        <begin position="23"/>
        <end position="42"/>
    </location>
</feature>
<dbReference type="GeneID" id="11498117"/>
<dbReference type="RefSeq" id="XP_003668487.1">
    <property type="nucleotide sequence ID" value="XM_003668439.1"/>
</dbReference>
<dbReference type="KEGG" id="ndi:NDAI_0B02090"/>
<evidence type="ECO:0000313" key="3">
    <source>
        <dbReference type="Proteomes" id="UP000000689"/>
    </source>
</evidence>
<evidence type="ECO:0000313" key="2">
    <source>
        <dbReference type="EMBL" id="CCD23244.1"/>
    </source>
</evidence>
<keyword evidence="1" id="KW-0472">Membrane</keyword>
<dbReference type="GO" id="GO:0005743">
    <property type="term" value="C:mitochondrial inner membrane"/>
    <property type="evidence" value="ECO:0007669"/>
    <property type="project" value="EnsemblFungi"/>
</dbReference>
<dbReference type="EMBL" id="HE580268">
    <property type="protein sequence ID" value="CCD23244.1"/>
    <property type="molecule type" value="Genomic_DNA"/>
</dbReference>
<dbReference type="InterPro" id="IPR010530">
    <property type="entry name" value="B12D"/>
</dbReference>
<keyword evidence="1" id="KW-0812">Transmembrane</keyword>
<dbReference type="GO" id="GO:0031333">
    <property type="term" value="P:negative regulation of protein-containing complex assembly"/>
    <property type="evidence" value="ECO:0007669"/>
    <property type="project" value="EnsemblFungi"/>
</dbReference>
<reference evidence="2 3" key="1">
    <citation type="journal article" date="2011" name="Proc. Natl. Acad. Sci. U.S.A.">
        <title>Evolutionary erosion of yeast sex chromosomes by mating-type switching accidents.</title>
        <authorList>
            <person name="Gordon J.L."/>
            <person name="Armisen D."/>
            <person name="Proux-Wera E."/>
            <person name="Oheigeartaigh S.S."/>
            <person name="Byrne K.P."/>
            <person name="Wolfe K.H."/>
        </authorList>
    </citation>
    <scope>NUCLEOTIDE SEQUENCE [LARGE SCALE GENOMIC DNA]</scope>
    <source>
        <strain evidence="3">ATCC 10597 / BCRC 20456 / CBS 421 / NBRC 0211 / NRRL Y-12639</strain>
    </source>
</reference>
<name>G0W633_NAUDC</name>
<keyword evidence="3" id="KW-1185">Reference proteome</keyword>
<dbReference type="OrthoDB" id="202195at2759"/>
<proteinExistence type="predicted"/>
<gene>
    <name evidence="2" type="primary">NDAI0B02090</name>
    <name evidence="2" type="ordered locus">NDAI_0B02090</name>
</gene>
<dbReference type="Proteomes" id="UP000000689">
    <property type="component" value="Chromosome 2"/>
</dbReference>
<dbReference type="HOGENOM" id="CLU_180937_0_0_1"/>
<keyword evidence="1" id="KW-1133">Transmembrane helix</keyword>
<evidence type="ECO:0000256" key="1">
    <source>
        <dbReference type="SAM" id="Phobius"/>
    </source>
</evidence>
<sequence>MRPSQYLLNAAKKASGTKVPLELTPLFMAVGVALMSGTWFTYKKLTYDDSLRIIHNPDQSSLEEVLAEADKEKK</sequence>
<dbReference type="eggNOG" id="ENOG502S6WH">
    <property type="taxonomic scope" value="Eukaryota"/>
</dbReference>
<dbReference type="Pfam" id="PF06522">
    <property type="entry name" value="B12D"/>
    <property type="match status" value="1"/>
</dbReference>
<protein>
    <submittedName>
        <fullName evidence="2">Uncharacterized protein</fullName>
    </submittedName>
</protein>
<dbReference type="AlphaFoldDB" id="G0W633"/>
<dbReference type="OMA" id="TYRHFAH"/>
<accession>G0W633</accession>
<organism evidence="2 3">
    <name type="scientific">Naumovozyma dairenensis (strain ATCC 10597 / BCRC 20456 / CBS 421 / NBRC 0211 / NRRL Y-12639)</name>
    <name type="common">Saccharomyces dairenensis</name>
    <dbReference type="NCBI Taxonomy" id="1071378"/>
    <lineage>
        <taxon>Eukaryota</taxon>
        <taxon>Fungi</taxon>
        <taxon>Dikarya</taxon>
        <taxon>Ascomycota</taxon>
        <taxon>Saccharomycotina</taxon>
        <taxon>Saccharomycetes</taxon>
        <taxon>Saccharomycetales</taxon>
        <taxon>Saccharomycetaceae</taxon>
        <taxon>Naumovozyma</taxon>
    </lineage>
</organism>